<organism evidence="1 2">
    <name type="scientific">Peptostreptococcus anaerobius</name>
    <dbReference type="NCBI Taxonomy" id="1261"/>
    <lineage>
        <taxon>Bacteria</taxon>
        <taxon>Bacillati</taxon>
        <taxon>Bacillota</taxon>
        <taxon>Clostridia</taxon>
        <taxon>Peptostreptococcales</taxon>
        <taxon>Peptostreptococcaceae</taxon>
        <taxon>Peptostreptococcus</taxon>
    </lineage>
</organism>
<dbReference type="Proteomes" id="UP000255101">
    <property type="component" value="Unassembled WGS sequence"/>
</dbReference>
<name>A0A379CI66_9FIRM</name>
<dbReference type="EMBL" id="UGTB01000004">
    <property type="protein sequence ID" value="SUB62111.1"/>
    <property type="molecule type" value="Genomic_DNA"/>
</dbReference>
<evidence type="ECO:0000313" key="1">
    <source>
        <dbReference type="EMBL" id="SUB62111.1"/>
    </source>
</evidence>
<dbReference type="AlphaFoldDB" id="A0A379CI66"/>
<protein>
    <submittedName>
        <fullName evidence="1">Uncharacterized protein</fullName>
    </submittedName>
</protein>
<reference evidence="1 2" key="1">
    <citation type="submission" date="2018-06" db="EMBL/GenBank/DDBJ databases">
        <authorList>
            <consortium name="Pathogen Informatics"/>
            <person name="Doyle S."/>
        </authorList>
    </citation>
    <scope>NUCLEOTIDE SEQUENCE [LARGE SCALE GENOMIC DNA]</scope>
    <source>
        <strain evidence="1 2">NCTC11460</strain>
    </source>
</reference>
<proteinExistence type="predicted"/>
<accession>A0A379CI66</accession>
<gene>
    <name evidence="1" type="ORF">NCTC11460_02119</name>
</gene>
<dbReference type="RefSeq" id="WP_074763018.1">
    <property type="nucleotide sequence ID" value="NZ_FOVA01000025.1"/>
</dbReference>
<evidence type="ECO:0000313" key="2">
    <source>
        <dbReference type="Proteomes" id="UP000255101"/>
    </source>
</evidence>
<sequence>METKELEKYINEKVEEFRKDLVLDIKNKVKEVERPKTIWDLKIEDGETYYNIRPDGYIRTQHFNSIYDCDTRDMGNALLTKEEAEFEVERLKILAIMKKYSRPFKKEDENWVISFDETENFITYDIWWDINFSVPIFESREMAQKVVEEIGEDRLKKYYFRLE</sequence>